<comment type="caution">
    <text evidence="5">Lacks conserved residue(s) required for the propagation of feature annotation.</text>
</comment>
<name>A0A1H1R0C0_9ACTN</name>
<dbReference type="PROSITE" id="PS51892">
    <property type="entry name" value="SUBTILASE"/>
    <property type="match status" value="1"/>
</dbReference>
<dbReference type="EMBL" id="LT629758">
    <property type="protein sequence ID" value="SDS29060.1"/>
    <property type="molecule type" value="Genomic_DNA"/>
</dbReference>
<dbReference type="OrthoDB" id="5167143at2"/>
<comment type="similarity">
    <text evidence="1 5">Belongs to the peptidase S8 family.</text>
</comment>
<dbReference type="PANTHER" id="PTHR43399">
    <property type="entry name" value="SUBTILISIN-RELATED"/>
    <property type="match status" value="1"/>
</dbReference>
<reference evidence="8 9" key="1">
    <citation type="submission" date="2016-10" db="EMBL/GenBank/DDBJ databases">
        <authorList>
            <person name="de Groot N.N."/>
        </authorList>
    </citation>
    <scope>NUCLEOTIDE SEQUENCE [LARGE SCALE GENOMIC DNA]</scope>
    <source>
        <strain evidence="8 9">DSM 43941</strain>
    </source>
</reference>
<feature type="domain" description="Peptidase S8/S53" evidence="7">
    <location>
        <begin position="204"/>
        <end position="298"/>
    </location>
</feature>
<dbReference type="GO" id="GO:0006508">
    <property type="term" value="P:proteolysis"/>
    <property type="evidence" value="ECO:0007669"/>
    <property type="project" value="UniProtKB-KW"/>
</dbReference>
<dbReference type="InterPro" id="IPR015500">
    <property type="entry name" value="Peptidase_S8_subtilisin-rel"/>
</dbReference>
<keyword evidence="2" id="KW-0645">Protease</keyword>
<evidence type="ECO:0000256" key="6">
    <source>
        <dbReference type="SAM" id="SignalP"/>
    </source>
</evidence>
<evidence type="ECO:0000256" key="4">
    <source>
        <dbReference type="ARBA" id="ARBA00022825"/>
    </source>
</evidence>
<feature type="chain" id="PRO_5009258255" evidence="6">
    <location>
        <begin position="26"/>
        <end position="304"/>
    </location>
</feature>
<feature type="signal peptide" evidence="6">
    <location>
        <begin position="1"/>
        <end position="25"/>
    </location>
</feature>
<evidence type="ECO:0000256" key="3">
    <source>
        <dbReference type="ARBA" id="ARBA00022801"/>
    </source>
</evidence>
<accession>A0A1H1R0C0</accession>
<dbReference type="InterPro" id="IPR023827">
    <property type="entry name" value="Peptidase_S8_Asp-AS"/>
</dbReference>
<dbReference type="Pfam" id="PF00082">
    <property type="entry name" value="Peptidase_S8"/>
    <property type="match status" value="1"/>
</dbReference>
<keyword evidence="6" id="KW-0732">Signal</keyword>
<dbReference type="InterPro" id="IPR000209">
    <property type="entry name" value="Peptidase_S8/S53_dom"/>
</dbReference>
<evidence type="ECO:0000313" key="9">
    <source>
        <dbReference type="Proteomes" id="UP000198688"/>
    </source>
</evidence>
<dbReference type="STRING" id="113562.SAMN04489716_0456"/>
<dbReference type="SUPFAM" id="SSF52743">
    <property type="entry name" value="Subtilisin-like"/>
    <property type="match status" value="1"/>
</dbReference>
<evidence type="ECO:0000256" key="5">
    <source>
        <dbReference type="PROSITE-ProRule" id="PRU01240"/>
    </source>
</evidence>
<dbReference type="GO" id="GO:0004252">
    <property type="term" value="F:serine-type endopeptidase activity"/>
    <property type="evidence" value="ECO:0007669"/>
    <property type="project" value="InterPro"/>
</dbReference>
<evidence type="ECO:0000256" key="2">
    <source>
        <dbReference type="ARBA" id="ARBA00022670"/>
    </source>
</evidence>
<evidence type="ECO:0000313" key="8">
    <source>
        <dbReference type="EMBL" id="SDS29060.1"/>
    </source>
</evidence>
<proteinExistence type="inferred from homology"/>
<evidence type="ECO:0000259" key="7">
    <source>
        <dbReference type="Pfam" id="PF00082"/>
    </source>
</evidence>
<sequence length="304" mass="31348">MRRPDVLVAVLGLASLFLVAPEASAAPAAPPRTPAGTATVTLITGGTVLVTGDDITVHPAPGREDVRFRVERSGATSRVLPADALPLLRTGRLDERLLDITLPLREGYSGGDLPLLIDYPGQAKTAQTATTIPGVRLTRTLPVTRTLAVRADRTGRARLWSSLTGSTLRSAVGKVWLDGRSHVALDVSVAQVGAPAAWQAGFDGTGATVGVLDTGVDLTHPDLAGRIVATKDFTGEGIDYLFGHGTHVASITAGSGAASGGRYRGVAPGANLVIGKVCDRHGGCFDSDILAGMEWAAPLAQTVN</sequence>
<dbReference type="InterPro" id="IPR051048">
    <property type="entry name" value="Peptidase_S8/S53_subtilisin"/>
</dbReference>
<dbReference type="PANTHER" id="PTHR43399:SF4">
    <property type="entry name" value="CELL WALL-ASSOCIATED PROTEASE"/>
    <property type="match status" value="1"/>
</dbReference>
<dbReference type="PROSITE" id="PS00136">
    <property type="entry name" value="SUBTILASE_ASP"/>
    <property type="match status" value="1"/>
</dbReference>
<keyword evidence="9" id="KW-1185">Reference proteome</keyword>
<dbReference type="Proteomes" id="UP000198688">
    <property type="component" value="Chromosome I"/>
</dbReference>
<keyword evidence="3" id="KW-0378">Hydrolase</keyword>
<dbReference type="InterPro" id="IPR036852">
    <property type="entry name" value="Peptidase_S8/S53_dom_sf"/>
</dbReference>
<dbReference type="AlphaFoldDB" id="A0A1H1R0C0"/>
<protein>
    <submittedName>
        <fullName evidence="8">Subtilase family protein</fullName>
    </submittedName>
</protein>
<dbReference type="RefSeq" id="WP_157751107.1">
    <property type="nucleotide sequence ID" value="NZ_BOMJ01000040.1"/>
</dbReference>
<evidence type="ECO:0000256" key="1">
    <source>
        <dbReference type="ARBA" id="ARBA00011073"/>
    </source>
</evidence>
<gene>
    <name evidence="8" type="ORF">SAMN04489716_0456</name>
</gene>
<dbReference type="Gene3D" id="3.40.50.200">
    <property type="entry name" value="Peptidase S8/S53 domain"/>
    <property type="match status" value="1"/>
</dbReference>
<organism evidence="8 9">
    <name type="scientific">Actinoplanes derwentensis</name>
    <dbReference type="NCBI Taxonomy" id="113562"/>
    <lineage>
        <taxon>Bacteria</taxon>
        <taxon>Bacillati</taxon>
        <taxon>Actinomycetota</taxon>
        <taxon>Actinomycetes</taxon>
        <taxon>Micromonosporales</taxon>
        <taxon>Micromonosporaceae</taxon>
        <taxon>Actinoplanes</taxon>
    </lineage>
</organism>
<dbReference type="PRINTS" id="PR00723">
    <property type="entry name" value="SUBTILISIN"/>
</dbReference>
<keyword evidence="4" id="KW-0720">Serine protease</keyword>